<sequence>MITVVFLYTYHLYFAASLNNTPTPKHKPPPQINHRPKRHRSHLLELLQPPTSANLSLSHHHSKTSIAVTSHGSVVTLIDEEGMGLAEDVGTLEFLSTYAQSFPLKHIVTTAESGLQALEFLRLVDDKQNSGEGARVMWGYVNRILSQLSLIRESSMANFSWSGVGSRAASKLRSYSTVAGAAGTAASAQKSKSGCKKE</sequence>
<feature type="chain" id="PRO_5033019958" evidence="1">
    <location>
        <begin position="18"/>
        <end position="198"/>
    </location>
</feature>
<protein>
    <submittedName>
        <fullName evidence="2">Alkaline/neutral invertase cinv2</fullName>
    </submittedName>
</protein>
<keyword evidence="1" id="KW-0732">Signal</keyword>
<comment type="caution">
    <text evidence="2">The sequence shown here is derived from an EMBL/GenBank/DDBJ whole genome shotgun (WGS) entry which is preliminary data.</text>
</comment>
<evidence type="ECO:0000256" key="1">
    <source>
        <dbReference type="SAM" id="SignalP"/>
    </source>
</evidence>
<reference evidence="2" key="1">
    <citation type="submission" date="2020-07" db="EMBL/GenBank/DDBJ databases">
        <title>Ethylene signaling mediates host invasion by parasitic plants.</title>
        <authorList>
            <person name="Yoshida S."/>
        </authorList>
    </citation>
    <scope>NUCLEOTIDE SEQUENCE</scope>
    <source>
        <strain evidence="2">Okayama</strain>
    </source>
</reference>
<accession>A0A830BEL5</accession>
<evidence type="ECO:0000313" key="3">
    <source>
        <dbReference type="Proteomes" id="UP000653305"/>
    </source>
</evidence>
<feature type="signal peptide" evidence="1">
    <location>
        <begin position="1"/>
        <end position="17"/>
    </location>
</feature>
<proteinExistence type="predicted"/>
<dbReference type="AlphaFoldDB" id="A0A830BEL5"/>
<dbReference type="Proteomes" id="UP000653305">
    <property type="component" value="Unassembled WGS sequence"/>
</dbReference>
<keyword evidence="3" id="KW-1185">Reference proteome</keyword>
<dbReference type="EMBL" id="BMAC01000043">
    <property type="protein sequence ID" value="GFP82415.1"/>
    <property type="molecule type" value="Genomic_DNA"/>
</dbReference>
<gene>
    <name evidence="2" type="ORF">PHJA_000384500</name>
</gene>
<evidence type="ECO:0000313" key="2">
    <source>
        <dbReference type="EMBL" id="GFP82415.1"/>
    </source>
</evidence>
<organism evidence="2 3">
    <name type="scientific">Phtheirospermum japonicum</name>
    <dbReference type="NCBI Taxonomy" id="374723"/>
    <lineage>
        <taxon>Eukaryota</taxon>
        <taxon>Viridiplantae</taxon>
        <taxon>Streptophyta</taxon>
        <taxon>Embryophyta</taxon>
        <taxon>Tracheophyta</taxon>
        <taxon>Spermatophyta</taxon>
        <taxon>Magnoliopsida</taxon>
        <taxon>eudicotyledons</taxon>
        <taxon>Gunneridae</taxon>
        <taxon>Pentapetalae</taxon>
        <taxon>asterids</taxon>
        <taxon>lamiids</taxon>
        <taxon>Lamiales</taxon>
        <taxon>Orobanchaceae</taxon>
        <taxon>Orobanchaceae incertae sedis</taxon>
        <taxon>Phtheirospermum</taxon>
    </lineage>
</organism>
<dbReference type="OrthoDB" id="199596at2759"/>
<name>A0A830BEL5_9LAMI</name>